<evidence type="ECO:0000256" key="2">
    <source>
        <dbReference type="ARBA" id="ARBA00022747"/>
    </source>
</evidence>
<gene>
    <name evidence="6" type="ORF">WR164_01830</name>
</gene>
<comment type="caution">
    <text evidence="6">The sequence shown here is derived from an EMBL/GenBank/DDBJ whole genome shotgun (WGS) entry which is preliminary data.</text>
</comment>
<organism evidence="6 7">
    <name type="scientific">Philodulcilactobacillus myokoensis</name>
    <dbReference type="NCBI Taxonomy" id="2929573"/>
    <lineage>
        <taxon>Bacteria</taxon>
        <taxon>Bacillati</taxon>
        <taxon>Bacillota</taxon>
        <taxon>Bacilli</taxon>
        <taxon>Lactobacillales</taxon>
        <taxon>Lactobacillaceae</taxon>
        <taxon>Philodulcilactobacillus</taxon>
    </lineage>
</organism>
<dbReference type="Proteomes" id="UP001144204">
    <property type="component" value="Unassembled WGS sequence"/>
</dbReference>
<dbReference type="InterPro" id="IPR000055">
    <property type="entry name" value="Restrct_endonuc_typeI_TRD"/>
</dbReference>
<dbReference type="SUPFAM" id="SSF116734">
    <property type="entry name" value="DNA methylase specificity domain"/>
    <property type="match status" value="2"/>
</dbReference>
<sequence>MNNKLIPRLRFKEFSGGWEENRIKDISKIVRGASPRPIKDPKWFSKNSNVGWLRISDVTSQNGRIHYIKQKISKLGEEKTRVIKTPHLILSIAATVGEPAINYVKTGIHDGFVIFKDPEFNIAFMFQWLKMFKPFWTKYGQSGSQVNLNSNIINNQEINIPSLNEQQKIGSFFAKLDQLIELQNKKIEQLKKLKRGYLQKIFPQKGENVPRLRFDFTDNWKINKISNLYKITMGQSPHSKNYTTDNKYEILIQGNADIFNGKINPRIFTKEVTKESYYDEIILTVRAPVGEVAINQYNKVVIGRGVASIKPGNLFLYYLLNLLRNNGFWNKISSGSTFQSINSHDINNVIINIPEINEQNKIGELLYKVDRFINYENYKLYQFKQLKKAYLQEMFC</sequence>
<name>A0A9W6AYZ9_9LACO</name>
<evidence type="ECO:0000256" key="1">
    <source>
        <dbReference type="ARBA" id="ARBA00010923"/>
    </source>
</evidence>
<dbReference type="Pfam" id="PF01420">
    <property type="entry name" value="Methylase_S"/>
    <property type="match status" value="2"/>
</dbReference>
<dbReference type="RefSeq" id="WP_286135662.1">
    <property type="nucleotide sequence ID" value="NZ_BRPL01000002.1"/>
</dbReference>
<keyword evidence="2" id="KW-0680">Restriction system</keyword>
<feature type="domain" description="Type I restriction modification DNA specificity" evidence="5">
    <location>
        <begin position="17"/>
        <end position="191"/>
    </location>
</feature>
<dbReference type="Gene3D" id="1.10.287.1120">
    <property type="entry name" value="Bipartite methylase S protein"/>
    <property type="match status" value="1"/>
</dbReference>
<protein>
    <recommendedName>
        <fullName evidence="5">Type I restriction modification DNA specificity domain-containing protein</fullName>
    </recommendedName>
</protein>
<evidence type="ECO:0000313" key="7">
    <source>
        <dbReference type="Proteomes" id="UP001144204"/>
    </source>
</evidence>
<dbReference type="EMBL" id="BRPL01000002">
    <property type="protein sequence ID" value="GLB46204.1"/>
    <property type="molecule type" value="Genomic_DNA"/>
</dbReference>
<proteinExistence type="inferred from homology"/>
<dbReference type="GO" id="GO:0009307">
    <property type="term" value="P:DNA restriction-modification system"/>
    <property type="evidence" value="ECO:0007669"/>
    <property type="project" value="UniProtKB-KW"/>
</dbReference>
<evidence type="ECO:0000259" key="5">
    <source>
        <dbReference type="Pfam" id="PF01420"/>
    </source>
</evidence>
<dbReference type="Gene3D" id="3.90.220.20">
    <property type="entry name" value="DNA methylase specificity domains"/>
    <property type="match status" value="2"/>
</dbReference>
<accession>A0A9W6AYZ9</accession>
<feature type="coiled-coil region" evidence="4">
    <location>
        <begin position="173"/>
        <end position="200"/>
    </location>
</feature>
<dbReference type="GO" id="GO:0003677">
    <property type="term" value="F:DNA binding"/>
    <property type="evidence" value="ECO:0007669"/>
    <property type="project" value="UniProtKB-KW"/>
</dbReference>
<dbReference type="InterPro" id="IPR052021">
    <property type="entry name" value="Type-I_RS_S_subunit"/>
</dbReference>
<keyword evidence="3" id="KW-0238">DNA-binding</keyword>
<dbReference type="PANTHER" id="PTHR30408:SF12">
    <property type="entry name" value="TYPE I RESTRICTION ENZYME MJAVIII SPECIFICITY SUBUNIT"/>
    <property type="match status" value="1"/>
</dbReference>
<evidence type="ECO:0000313" key="6">
    <source>
        <dbReference type="EMBL" id="GLB46204.1"/>
    </source>
</evidence>
<feature type="domain" description="Type I restriction modification DNA specificity" evidence="5">
    <location>
        <begin position="218"/>
        <end position="377"/>
    </location>
</feature>
<keyword evidence="4" id="KW-0175">Coiled coil</keyword>
<comment type="similarity">
    <text evidence="1">Belongs to the type-I restriction system S methylase family.</text>
</comment>
<keyword evidence="7" id="KW-1185">Reference proteome</keyword>
<evidence type="ECO:0000256" key="4">
    <source>
        <dbReference type="SAM" id="Coils"/>
    </source>
</evidence>
<evidence type="ECO:0000256" key="3">
    <source>
        <dbReference type="ARBA" id="ARBA00023125"/>
    </source>
</evidence>
<reference evidence="6" key="1">
    <citation type="submission" date="2022-07" db="EMBL/GenBank/DDBJ databases">
        <authorList>
            <person name="Kouya T."/>
            <person name="Ishiyama Y."/>
        </authorList>
    </citation>
    <scope>NUCLEOTIDE SEQUENCE</scope>
    <source>
        <strain evidence="6">WR16-4</strain>
    </source>
</reference>
<dbReference type="AlphaFoldDB" id="A0A9W6AYZ9"/>
<dbReference type="InterPro" id="IPR044946">
    <property type="entry name" value="Restrct_endonuc_typeI_TRD_sf"/>
</dbReference>
<reference evidence="6" key="2">
    <citation type="journal article" date="2023" name="PLoS ONE">
        <title>Philodulcilactobacillus myokoensis gen. nov., sp. nov., a fructophilic, acidophilic, and agar-phobic lactic acid bacterium isolated from fermented vegetable extracts.</title>
        <authorList>
            <person name="Kouya T."/>
            <person name="Ishiyama Y."/>
            <person name="Ohashi S."/>
            <person name="Kumakubo R."/>
            <person name="Yamazaki T."/>
            <person name="Otaki T."/>
        </authorList>
    </citation>
    <scope>NUCLEOTIDE SEQUENCE</scope>
    <source>
        <strain evidence="6">WR16-4</strain>
    </source>
</reference>
<dbReference type="PANTHER" id="PTHR30408">
    <property type="entry name" value="TYPE-1 RESTRICTION ENZYME ECOKI SPECIFICITY PROTEIN"/>
    <property type="match status" value="1"/>
</dbReference>